<dbReference type="RefSeq" id="WP_226927436.1">
    <property type="nucleotide sequence ID" value="NZ_JABSNO010000006.1"/>
</dbReference>
<dbReference type="AlphaFoldDB" id="A0A8J8K4T7"/>
<evidence type="ECO:0000313" key="1">
    <source>
        <dbReference type="EMBL" id="NRS92100.1"/>
    </source>
</evidence>
<dbReference type="Pfam" id="PF07661">
    <property type="entry name" value="MORN_2"/>
    <property type="match status" value="3"/>
</dbReference>
<reference evidence="1" key="1">
    <citation type="submission" date="2020-05" db="EMBL/GenBank/DDBJ databases">
        <title>Genomic Encyclopedia of Type Strains, Phase IV (KMG-V): Genome sequencing to study the core and pangenomes of soil and plant-associated prokaryotes.</title>
        <authorList>
            <person name="Whitman W."/>
        </authorList>
    </citation>
    <scope>NUCLEOTIDE SEQUENCE</scope>
    <source>
        <strain evidence="1">16F</strain>
    </source>
</reference>
<proteinExistence type="predicted"/>
<protein>
    <submittedName>
        <fullName evidence="1">Antitoxin component YwqK of YwqJK toxin-antitoxin module</fullName>
    </submittedName>
</protein>
<dbReference type="Gene3D" id="2.20.110.10">
    <property type="entry name" value="Histone H3 K4-specific methyltransferase SET7/9 N-terminal domain"/>
    <property type="match status" value="2"/>
</dbReference>
<sequence length="185" mass="21668">MRYNKIFFLFLLIIISCGKSEELMVAKSDLVLQPIGDYTYYRKELFTGKSVLRYENLHNAEIATFRDGRKEGLYQKFFGNGKISYEANYKDGNLDGIAKSWWGNGNLRSESFYRNEVVEGEQKQYYQSGKIFKVMNFTNGLQDGMQKAWRENGKIYNNYQAKNGRIFGLKRATLCLQLEDEKVQY</sequence>
<dbReference type="EMBL" id="JABSNO010000006">
    <property type="protein sequence ID" value="NRS92100.1"/>
    <property type="molecule type" value="Genomic_DNA"/>
</dbReference>
<dbReference type="SUPFAM" id="SSF82185">
    <property type="entry name" value="Histone H3 K4-specific methyltransferase SET7/9 N-terminal domain"/>
    <property type="match status" value="1"/>
</dbReference>
<comment type="caution">
    <text evidence="1">The sequence shown here is derived from an EMBL/GenBank/DDBJ whole genome shotgun (WGS) entry which is preliminary data.</text>
</comment>
<accession>A0A8J8K4T7</accession>
<name>A0A8J8K4T7_9FLAO</name>
<evidence type="ECO:0000313" key="2">
    <source>
        <dbReference type="Proteomes" id="UP000610746"/>
    </source>
</evidence>
<dbReference type="PROSITE" id="PS51257">
    <property type="entry name" value="PROKAR_LIPOPROTEIN"/>
    <property type="match status" value="1"/>
</dbReference>
<gene>
    <name evidence="1" type="ORF">HNQ03_001167</name>
</gene>
<dbReference type="InterPro" id="IPR011652">
    <property type="entry name" value="MORN_2"/>
</dbReference>
<keyword evidence="2" id="KW-1185">Reference proteome</keyword>
<organism evidence="1 2">
    <name type="scientific">Frigoriflavimonas asaccharolytica</name>
    <dbReference type="NCBI Taxonomy" id="2735899"/>
    <lineage>
        <taxon>Bacteria</taxon>
        <taxon>Pseudomonadati</taxon>
        <taxon>Bacteroidota</taxon>
        <taxon>Flavobacteriia</taxon>
        <taxon>Flavobacteriales</taxon>
        <taxon>Weeksellaceae</taxon>
        <taxon>Frigoriflavimonas</taxon>
    </lineage>
</organism>
<dbReference type="Proteomes" id="UP000610746">
    <property type="component" value="Unassembled WGS sequence"/>
</dbReference>